<keyword evidence="5 8" id="KW-1133">Transmembrane helix</keyword>
<gene>
    <name evidence="12" type="primary">LOC111087446</name>
</gene>
<evidence type="ECO:0000313" key="11">
    <source>
        <dbReference type="Proteomes" id="UP000694941"/>
    </source>
</evidence>
<dbReference type="InterPro" id="IPR052836">
    <property type="entry name" value="PRRT_domain-containing"/>
</dbReference>
<feature type="transmembrane region" description="Helical" evidence="8">
    <location>
        <begin position="794"/>
        <end position="811"/>
    </location>
</feature>
<name>A0ABM1T1N5_LIMPO</name>
<feature type="domain" description="Proline-rich transmembrane protein 3/4" evidence="10">
    <location>
        <begin position="778"/>
        <end position="1077"/>
    </location>
</feature>
<organism evidence="11 12">
    <name type="scientific">Limulus polyphemus</name>
    <name type="common">Atlantic horseshoe crab</name>
    <dbReference type="NCBI Taxonomy" id="6850"/>
    <lineage>
        <taxon>Eukaryota</taxon>
        <taxon>Metazoa</taxon>
        <taxon>Ecdysozoa</taxon>
        <taxon>Arthropoda</taxon>
        <taxon>Chelicerata</taxon>
        <taxon>Merostomata</taxon>
        <taxon>Xiphosura</taxon>
        <taxon>Limulidae</taxon>
        <taxon>Limulus</taxon>
    </lineage>
</organism>
<evidence type="ECO:0000256" key="8">
    <source>
        <dbReference type="SAM" id="Phobius"/>
    </source>
</evidence>
<feature type="signal peptide" evidence="9">
    <location>
        <begin position="1"/>
        <end position="28"/>
    </location>
</feature>
<feature type="transmembrane region" description="Helical" evidence="8">
    <location>
        <begin position="937"/>
        <end position="955"/>
    </location>
</feature>
<dbReference type="PANTHER" id="PTHR35578">
    <property type="entry name" value="PROLINE-RICH TRANSMEMBRANE PROTEIN 4-RELATED"/>
    <property type="match status" value="1"/>
</dbReference>
<keyword evidence="3 8" id="KW-0812">Transmembrane</keyword>
<keyword evidence="4 9" id="KW-0732">Signal</keyword>
<feature type="transmembrane region" description="Helical" evidence="8">
    <location>
        <begin position="897"/>
        <end position="917"/>
    </location>
</feature>
<dbReference type="Proteomes" id="UP000694941">
    <property type="component" value="Unplaced"/>
</dbReference>
<dbReference type="InterPro" id="IPR059081">
    <property type="entry name" value="PRRT3-4"/>
</dbReference>
<feature type="transmembrane region" description="Helical" evidence="8">
    <location>
        <begin position="866"/>
        <end position="885"/>
    </location>
</feature>
<evidence type="ECO:0000256" key="7">
    <source>
        <dbReference type="SAM" id="MobiDB-lite"/>
    </source>
</evidence>
<feature type="transmembrane region" description="Helical" evidence="8">
    <location>
        <begin position="994"/>
        <end position="1019"/>
    </location>
</feature>
<protein>
    <submittedName>
        <fullName evidence="12">Uncharacterized protein LOC111087446</fullName>
    </submittedName>
</protein>
<proteinExistence type="predicted"/>
<evidence type="ECO:0000256" key="4">
    <source>
        <dbReference type="ARBA" id="ARBA00022729"/>
    </source>
</evidence>
<evidence type="ECO:0000256" key="9">
    <source>
        <dbReference type="SAM" id="SignalP"/>
    </source>
</evidence>
<feature type="transmembrane region" description="Helical" evidence="8">
    <location>
        <begin position="823"/>
        <end position="846"/>
    </location>
</feature>
<dbReference type="PANTHER" id="PTHR35578:SF6">
    <property type="entry name" value="PROLINE-RICH TRANSMEMBRANE PROTEIN 4"/>
    <property type="match status" value="1"/>
</dbReference>
<feature type="region of interest" description="Disordered" evidence="7">
    <location>
        <begin position="1219"/>
        <end position="1241"/>
    </location>
</feature>
<keyword evidence="6 8" id="KW-0472">Membrane</keyword>
<evidence type="ECO:0000256" key="5">
    <source>
        <dbReference type="ARBA" id="ARBA00022989"/>
    </source>
</evidence>
<evidence type="ECO:0000256" key="6">
    <source>
        <dbReference type="ARBA" id="ARBA00023136"/>
    </source>
</evidence>
<evidence type="ECO:0000256" key="2">
    <source>
        <dbReference type="ARBA" id="ARBA00022553"/>
    </source>
</evidence>
<evidence type="ECO:0000313" key="12">
    <source>
        <dbReference type="RefSeq" id="XP_022249791.1"/>
    </source>
</evidence>
<evidence type="ECO:0000259" key="10">
    <source>
        <dbReference type="Pfam" id="PF25987"/>
    </source>
</evidence>
<feature type="chain" id="PRO_5047475812" evidence="9">
    <location>
        <begin position="29"/>
        <end position="1607"/>
    </location>
</feature>
<reference evidence="12" key="1">
    <citation type="submission" date="2025-08" db="UniProtKB">
        <authorList>
            <consortium name="RefSeq"/>
        </authorList>
    </citation>
    <scope>IDENTIFICATION</scope>
    <source>
        <tissue evidence="12">Muscle</tissue>
    </source>
</reference>
<evidence type="ECO:0000256" key="1">
    <source>
        <dbReference type="ARBA" id="ARBA00004141"/>
    </source>
</evidence>
<evidence type="ECO:0000256" key="3">
    <source>
        <dbReference type="ARBA" id="ARBA00022692"/>
    </source>
</evidence>
<dbReference type="GeneID" id="111087446"/>
<keyword evidence="11" id="KW-1185">Reference proteome</keyword>
<comment type="subcellular location">
    <subcellularLocation>
        <location evidence="1">Membrane</location>
        <topology evidence="1">Multi-pass membrane protein</topology>
    </subcellularLocation>
</comment>
<sequence>MIKQRTFVEMPRLRRSVVWIVTILAVHGIDNVCSYDNSNDSQPLINYSIYQDGRHYGDAETYKEISEDSSNDESVRNNQIISTALSLSLLPTFLEKWNDFGHPDSTITMDNHIIYPNASRDVHPPEVKLKNPKPNPQLPKKIQSALILSSNEQSISEETYAIIMKNDTSTVITTEEPASNSDHVEPYPTNTSILSNIIKGKETDMKNIRHYYATNSKHNSSHHNEPHIIKVDEVSSSPFIHKNSVPFRTETSSGIIRNHTFSIVDKISSTDKTERSSSIKILPLRGLLASNISDYVRNAAINPNISVLLAPRNRYTSYMGSGVLSKPVPKKMHANHFERNVHNTFTKPGQQLNSTIGRLGKQLSIITGMLVLRHNSTNHLGTDTSNLTTNLENQNYSVNQLEYDDFIEIQDFESDVYNDTQMSVLNSKSSGYLKPALSNVSGKLDYLYNFKSHSKTGVSNYTQTPILNYRSSGNDTEKNESRYNFKSHYIANVFNDFGKNILQHNRSFLKFLLSSNIYLNRQKISTAHASEINDTHTFGSKPIFLVVPEKNRTKLNSTANNRFGLTSYPNPRKSQTHIKKSFPEINASTRPADKLFSDSIKKLFGSEMELTGWSIGKKPLPTPLVNHIEFSTSSTLINIPRTDDGFSNISLSEVKLPIKNDSSIKLNFPRENFTDKFISQSSNLASEPQRNVVRETLQFPSGNSSEDYTAYILQNEQQNGSISIWTTQTLDQQFGDPKRAEESNPNLNLEVQQHIFTSTEIINTNYTTEYEEHVFRNIIEWEKSQESWGLAWELHVYVMGSFFGVLSLYVFQNILRLRAFEKLFTSGYFISITLIMFVMGTTRALYLLFNPYNIRGFYPPILNELILNSGFLCITSAFAFLFLALLQTTEVKVFPQFVQSIGFVSGILIFQFTFSIMTDILHGLGLTKKILLLTRQVTVLFWAMTMAAGYFYVFGKLQKSAVTKQIKMIRIALTRLHIEGDQLPPKLPKPNLCLAVRLTTMIAVLIFLIVALHVFGIIYVNKIFHTEIPKPWAWWGYQLGDRILELLICFSISFVTTLPMSYMESKKSKCCNVFFQNMFNSVEYFCSENEEADSEIFPICFANYQSHPNPTFHTAPLERPRRLNHTNSLPTIPTFYKELGSGSHWKKISIAEGHEEEQTYPSRTSFLPSDISKPSTNLMFTTDNRPVISQSKLAERQSASLLYIDQGYIRFRTAADHEQPLHLSEDEPTEEESYHDENESTRVYGGSSIHTLCEDDFEQSSLSPYFHTGFHHSRLKRTSRWSLDTADNSIELSPELLSNVNELSTSMVELTPRKQGSTCSSESAANSFNVAFFFNRSARDAPNISQILFGEVYEEKTYSVDIPGLMARSVSPITACARRNHEFQLNLNLPYSKNEEQVNVACGTEDITPDSAVYLDLQLSQENSCLESTNVLLETSRRKSSFSHSMTDLNKLRTFIMSPDECSKTKQYSWGFFDRLKYSTFSLNANMNSYEPLKSDDITLKGACALHRLQTEVKLRRSSSDNGPALFENCTFFTSLRNVKKGTLAKKEQLYQGDSGLLKDSSNNLIQVDQACQTDPMITQEKCFTTRNETKKDQCGRSMFNNKVLIV</sequence>
<dbReference type="RefSeq" id="XP_022249791.1">
    <property type="nucleotide sequence ID" value="XM_022394083.1"/>
</dbReference>
<accession>A0ABM1T1N5</accession>
<dbReference type="Pfam" id="PF25987">
    <property type="entry name" value="PRRT3"/>
    <property type="match status" value="1"/>
</dbReference>
<keyword evidence="2" id="KW-0597">Phosphoprotein</keyword>